<evidence type="ECO:0000256" key="3">
    <source>
        <dbReference type="ARBA" id="ARBA00023274"/>
    </source>
</evidence>
<dbReference type="InterPro" id="IPR000271">
    <property type="entry name" value="Ribosomal_bL34"/>
</dbReference>
<keyword evidence="2" id="KW-0689">Ribosomal protein</keyword>
<sequence length="157" mass="17090">MSRTSLLQSALRRPTAQLLLPVRATTAPTKPAVARSFSHLPTLRPTPFPSSTTGIFRRHPTGTTSSTHLFTPTPSTTSSEAATSIADVVPKSAITAHPALSGIASQIRCGPRPTMSRASRLIQKRRHGFLSRLRTAKGRKILKRRRQKGRKRLGHAS</sequence>
<accession>A0ABR3VAM0</accession>
<dbReference type="EMBL" id="JAZGSY010000204">
    <property type="protein sequence ID" value="KAL1838607.1"/>
    <property type="molecule type" value="Genomic_DNA"/>
</dbReference>
<organism evidence="5 6">
    <name type="scientific">Humicola insolens</name>
    <name type="common">Soft-rot fungus</name>
    <dbReference type="NCBI Taxonomy" id="85995"/>
    <lineage>
        <taxon>Eukaryota</taxon>
        <taxon>Fungi</taxon>
        <taxon>Dikarya</taxon>
        <taxon>Ascomycota</taxon>
        <taxon>Pezizomycotina</taxon>
        <taxon>Sordariomycetes</taxon>
        <taxon>Sordariomycetidae</taxon>
        <taxon>Sordariales</taxon>
        <taxon>Chaetomiaceae</taxon>
        <taxon>Mycothermus</taxon>
    </lineage>
</organism>
<evidence type="ECO:0000313" key="5">
    <source>
        <dbReference type="EMBL" id="KAL1838607.1"/>
    </source>
</evidence>
<dbReference type="Gene3D" id="1.10.287.3980">
    <property type="match status" value="1"/>
</dbReference>
<evidence type="ECO:0000256" key="1">
    <source>
        <dbReference type="ARBA" id="ARBA00010111"/>
    </source>
</evidence>
<dbReference type="Proteomes" id="UP001583172">
    <property type="component" value="Unassembled WGS sequence"/>
</dbReference>
<dbReference type="HAMAP" id="MF_00391">
    <property type="entry name" value="Ribosomal_bL34"/>
    <property type="match status" value="1"/>
</dbReference>
<dbReference type="Pfam" id="PF00468">
    <property type="entry name" value="Ribosomal_L34"/>
    <property type="match status" value="1"/>
</dbReference>
<evidence type="ECO:0000313" key="6">
    <source>
        <dbReference type="Proteomes" id="UP001583172"/>
    </source>
</evidence>
<name>A0ABR3VAM0_HUMIN</name>
<protein>
    <recommendedName>
        <fullName evidence="7">Ribosomal protein L34</fullName>
    </recommendedName>
</protein>
<proteinExistence type="inferred from homology"/>
<comment type="similarity">
    <text evidence="1">Belongs to the bacterial ribosomal protein bL34 family.</text>
</comment>
<evidence type="ECO:0008006" key="7">
    <source>
        <dbReference type="Google" id="ProtNLM"/>
    </source>
</evidence>
<reference evidence="5 6" key="1">
    <citation type="journal article" date="2024" name="Commun. Biol.">
        <title>Comparative genomic analysis of thermophilic fungi reveals convergent evolutionary adaptations and gene losses.</title>
        <authorList>
            <person name="Steindorff A.S."/>
            <person name="Aguilar-Pontes M.V."/>
            <person name="Robinson A.J."/>
            <person name="Andreopoulos B."/>
            <person name="LaButti K."/>
            <person name="Kuo A."/>
            <person name="Mondo S."/>
            <person name="Riley R."/>
            <person name="Otillar R."/>
            <person name="Haridas S."/>
            <person name="Lipzen A."/>
            <person name="Grimwood J."/>
            <person name="Schmutz J."/>
            <person name="Clum A."/>
            <person name="Reid I.D."/>
            <person name="Moisan M.C."/>
            <person name="Butler G."/>
            <person name="Nguyen T.T.M."/>
            <person name="Dewar K."/>
            <person name="Conant G."/>
            <person name="Drula E."/>
            <person name="Henrissat B."/>
            <person name="Hansel C."/>
            <person name="Singer S."/>
            <person name="Hutchinson M.I."/>
            <person name="de Vries R.P."/>
            <person name="Natvig D.O."/>
            <person name="Powell A.J."/>
            <person name="Tsang A."/>
            <person name="Grigoriev I.V."/>
        </authorList>
    </citation>
    <scope>NUCLEOTIDE SEQUENCE [LARGE SCALE GENOMIC DNA]</scope>
    <source>
        <strain evidence="5 6">CBS 620.91</strain>
    </source>
</reference>
<comment type="caution">
    <text evidence="5">The sequence shown here is derived from an EMBL/GenBank/DDBJ whole genome shotgun (WGS) entry which is preliminary data.</text>
</comment>
<gene>
    <name evidence="5" type="ORF">VTJ49DRAFT_2475</name>
</gene>
<feature type="region of interest" description="Disordered" evidence="4">
    <location>
        <begin position="137"/>
        <end position="157"/>
    </location>
</feature>
<evidence type="ECO:0000256" key="4">
    <source>
        <dbReference type="SAM" id="MobiDB-lite"/>
    </source>
</evidence>
<keyword evidence="6" id="KW-1185">Reference proteome</keyword>
<keyword evidence="3" id="KW-0687">Ribonucleoprotein</keyword>
<evidence type="ECO:0000256" key="2">
    <source>
        <dbReference type="ARBA" id="ARBA00022980"/>
    </source>
</evidence>
<dbReference type="NCBIfam" id="TIGR01030">
    <property type="entry name" value="rpmH_bact"/>
    <property type="match status" value="1"/>
</dbReference>